<evidence type="ECO:0000256" key="1">
    <source>
        <dbReference type="SAM" id="Phobius"/>
    </source>
</evidence>
<comment type="caution">
    <text evidence="2">The sequence shown here is derived from an EMBL/GenBank/DDBJ whole genome shotgun (WGS) entry which is preliminary data.</text>
</comment>
<accession>D3AJ18</accession>
<sequence length="99" mass="11149">MLSVSAGAGESGAFLRLPAAAKTATAMMTTAAMIPAAQYFIFLFIIPFPPFLIGIFSMRWRGYVYAPWKILILYRISDSGKMRIKRRSFLCGQNRKCFQ</sequence>
<keyword evidence="1" id="KW-1133">Transmembrane helix</keyword>
<protein>
    <submittedName>
        <fullName evidence="2">Uncharacterized protein</fullName>
    </submittedName>
</protein>
<evidence type="ECO:0000313" key="2">
    <source>
        <dbReference type="EMBL" id="EFC98185.1"/>
    </source>
</evidence>
<keyword evidence="1" id="KW-0472">Membrane</keyword>
<name>D3AJ18_9FIRM</name>
<dbReference type="Proteomes" id="UP000004968">
    <property type="component" value="Unassembled WGS sequence"/>
</dbReference>
<dbReference type="HOGENOM" id="CLU_2316470_0_0_9"/>
<feature type="transmembrane region" description="Helical" evidence="1">
    <location>
        <begin position="36"/>
        <end position="56"/>
    </location>
</feature>
<evidence type="ECO:0000313" key="3">
    <source>
        <dbReference type="Proteomes" id="UP000004968"/>
    </source>
</evidence>
<dbReference type="EMBL" id="ACIO01000303">
    <property type="protein sequence ID" value="EFC98185.1"/>
    <property type="molecule type" value="Genomic_DNA"/>
</dbReference>
<dbReference type="AlphaFoldDB" id="D3AJ18"/>
<keyword evidence="1" id="KW-0812">Transmembrane</keyword>
<gene>
    <name evidence="2" type="ORF">CLOSTHATH_03608</name>
</gene>
<reference evidence="2 3" key="1">
    <citation type="submission" date="2010-01" db="EMBL/GenBank/DDBJ databases">
        <authorList>
            <person name="Weinstock G."/>
            <person name="Sodergren E."/>
            <person name="Clifton S."/>
            <person name="Fulton L."/>
            <person name="Fulton B."/>
            <person name="Courtney L."/>
            <person name="Fronick C."/>
            <person name="Harrison M."/>
            <person name="Strong C."/>
            <person name="Farmer C."/>
            <person name="Delahaunty K."/>
            <person name="Markovic C."/>
            <person name="Hall O."/>
            <person name="Minx P."/>
            <person name="Tomlinson C."/>
            <person name="Mitreva M."/>
            <person name="Nelson J."/>
            <person name="Hou S."/>
            <person name="Wollam A."/>
            <person name="Pepin K.H."/>
            <person name="Johnson M."/>
            <person name="Bhonagiri V."/>
            <person name="Nash W.E."/>
            <person name="Warren W."/>
            <person name="Chinwalla A."/>
            <person name="Mardis E.R."/>
            <person name="Wilson R.K."/>
        </authorList>
    </citation>
    <scope>NUCLEOTIDE SEQUENCE [LARGE SCALE GENOMIC DNA]</scope>
    <source>
        <strain evidence="2 3">DSM 13479</strain>
    </source>
</reference>
<organism evidence="2 3">
    <name type="scientific">Hungatella hathewayi DSM 13479</name>
    <dbReference type="NCBI Taxonomy" id="566550"/>
    <lineage>
        <taxon>Bacteria</taxon>
        <taxon>Bacillati</taxon>
        <taxon>Bacillota</taxon>
        <taxon>Clostridia</taxon>
        <taxon>Lachnospirales</taxon>
        <taxon>Lachnospiraceae</taxon>
        <taxon>Hungatella</taxon>
    </lineage>
</organism>
<proteinExistence type="predicted"/>